<dbReference type="SUPFAM" id="SSF47413">
    <property type="entry name" value="lambda repressor-like DNA-binding domains"/>
    <property type="match status" value="1"/>
</dbReference>
<gene>
    <name evidence="2" type="ORF">S01H1_68541</name>
</gene>
<protein>
    <recommendedName>
        <fullName evidence="1">HTH cro/C1-type domain-containing protein</fullName>
    </recommendedName>
</protein>
<dbReference type="PROSITE" id="PS50943">
    <property type="entry name" value="HTH_CROC1"/>
    <property type="match status" value="1"/>
</dbReference>
<evidence type="ECO:0000313" key="2">
    <source>
        <dbReference type="EMBL" id="GAG32936.1"/>
    </source>
</evidence>
<name>X0Y7T4_9ZZZZ</name>
<dbReference type="Gene3D" id="1.10.260.40">
    <property type="entry name" value="lambda repressor-like DNA-binding domains"/>
    <property type="match status" value="1"/>
</dbReference>
<proteinExistence type="predicted"/>
<dbReference type="AlphaFoldDB" id="X0Y7T4"/>
<feature type="domain" description="HTH cro/C1-type" evidence="1">
    <location>
        <begin position="8"/>
        <end position="64"/>
    </location>
</feature>
<dbReference type="InterPro" id="IPR001387">
    <property type="entry name" value="Cro/C1-type_HTH"/>
</dbReference>
<dbReference type="InterPro" id="IPR010982">
    <property type="entry name" value="Lambda_DNA-bd_dom_sf"/>
</dbReference>
<dbReference type="EMBL" id="BARS01045459">
    <property type="protein sequence ID" value="GAG32936.1"/>
    <property type="molecule type" value="Genomic_DNA"/>
</dbReference>
<sequence length="121" mass="13809">MDTFGSMLRERRKVLRLGLREFALRAEVDAGNLSKIERGKLNPPQTRDALDRICFALEYDPASQEAELLRDRAAAENGRLSEEILADEEIMSRMPVLLRTVHNKQLSAEQLDRLIEMIKGS</sequence>
<reference evidence="2" key="1">
    <citation type="journal article" date="2014" name="Front. Microbiol.">
        <title>High frequency of phylogenetically diverse reductive dehalogenase-homologous genes in deep subseafloor sedimentary metagenomes.</title>
        <authorList>
            <person name="Kawai M."/>
            <person name="Futagami T."/>
            <person name="Toyoda A."/>
            <person name="Takaki Y."/>
            <person name="Nishi S."/>
            <person name="Hori S."/>
            <person name="Arai W."/>
            <person name="Tsubouchi T."/>
            <person name="Morono Y."/>
            <person name="Uchiyama I."/>
            <person name="Ito T."/>
            <person name="Fujiyama A."/>
            <person name="Inagaki F."/>
            <person name="Takami H."/>
        </authorList>
    </citation>
    <scope>NUCLEOTIDE SEQUENCE</scope>
    <source>
        <strain evidence="2">Expedition CK06-06</strain>
    </source>
</reference>
<comment type="caution">
    <text evidence="2">The sequence shown here is derived from an EMBL/GenBank/DDBJ whole genome shotgun (WGS) entry which is preliminary data.</text>
</comment>
<dbReference type="CDD" id="cd00093">
    <property type="entry name" value="HTH_XRE"/>
    <property type="match status" value="1"/>
</dbReference>
<evidence type="ECO:0000259" key="1">
    <source>
        <dbReference type="PROSITE" id="PS50943"/>
    </source>
</evidence>
<organism evidence="2">
    <name type="scientific">marine sediment metagenome</name>
    <dbReference type="NCBI Taxonomy" id="412755"/>
    <lineage>
        <taxon>unclassified sequences</taxon>
        <taxon>metagenomes</taxon>
        <taxon>ecological metagenomes</taxon>
    </lineage>
</organism>
<accession>X0Y7T4</accession>
<dbReference type="GO" id="GO:0003677">
    <property type="term" value="F:DNA binding"/>
    <property type="evidence" value="ECO:0007669"/>
    <property type="project" value="InterPro"/>
</dbReference>